<dbReference type="Pfam" id="PF00326">
    <property type="entry name" value="Peptidase_S9"/>
    <property type="match status" value="1"/>
</dbReference>
<dbReference type="SUPFAM" id="SSF53474">
    <property type="entry name" value="alpha/beta-Hydrolases"/>
    <property type="match status" value="1"/>
</dbReference>
<feature type="domain" description="Peptidase S9 prolyl oligopeptidase catalytic" evidence="5">
    <location>
        <begin position="490"/>
        <end position="693"/>
    </location>
</feature>
<feature type="signal peptide" evidence="4">
    <location>
        <begin position="1"/>
        <end position="20"/>
    </location>
</feature>
<evidence type="ECO:0000256" key="2">
    <source>
        <dbReference type="ARBA" id="ARBA00022801"/>
    </source>
</evidence>
<dbReference type="Pfam" id="PF02897">
    <property type="entry name" value="Peptidase_S9_N"/>
    <property type="match status" value="1"/>
</dbReference>
<dbReference type="InterPro" id="IPR029058">
    <property type="entry name" value="AB_hydrolase_fold"/>
</dbReference>
<keyword evidence="4" id="KW-0732">Signal</keyword>
<organism evidence="7 8">
    <name type="scientific">Chitinimonas lacunae</name>
    <dbReference type="NCBI Taxonomy" id="1963018"/>
    <lineage>
        <taxon>Bacteria</taxon>
        <taxon>Pseudomonadati</taxon>
        <taxon>Pseudomonadota</taxon>
        <taxon>Betaproteobacteria</taxon>
        <taxon>Neisseriales</taxon>
        <taxon>Chitinibacteraceae</taxon>
        <taxon>Chitinimonas</taxon>
    </lineage>
</organism>
<dbReference type="InterPro" id="IPR001375">
    <property type="entry name" value="Peptidase_S9_cat"/>
</dbReference>
<evidence type="ECO:0000259" key="6">
    <source>
        <dbReference type="Pfam" id="PF02897"/>
    </source>
</evidence>
<dbReference type="Gene3D" id="3.40.50.1820">
    <property type="entry name" value="alpha/beta hydrolase"/>
    <property type="match status" value="1"/>
</dbReference>
<keyword evidence="8" id="KW-1185">Reference proteome</keyword>
<protein>
    <submittedName>
        <fullName evidence="7">Prolyl oligopeptidase family protein</fullName>
    </submittedName>
</protein>
<dbReference type="InterPro" id="IPR051167">
    <property type="entry name" value="Prolyl_oligopep/macrocyclase"/>
</dbReference>
<evidence type="ECO:0000313" key="7">
    <source>
        <dbReference type="EMBL" id="MFC4158671.1"/>
    </source>
</evidence>
<dbReference type="SUPFAM" id="SSF50993">
    <property type="entry name" value="Peptidase/esterase 'gauge' domain"/>
    <property type="match status" value="1"/>
</dbReference>
<gene>
    <name evidence="7" type="ORF">ACFOW7_04760</name>
</gene>
<evidence type="ECO:0000256" key="4">
    <source>
        <dbReference type="SAM" id="SignalP"/>
    </source>
</evidence>
<dbReference type="EMBL" id="JBHSBU010000001">
    <property type="protein sequence ID" value="MFC4158671.1"/>
    <property type="molecule type" value="Genomic_DNA"/>
</dbReference>
<evidence type="ECO:0000256" key="1">
    <source>
        <dbReference type="ARBA" id="ARBA00022670"/>
    </source>
</evidence>
<dbReference type="InterPro" id="IPR023302">
    <property type="entry name" value="Pept_S9A_N"/>
</dbReference>
<dbReference type="PANTHER" id="PTHR42881">
    <property type="entry name" value="PROLYL ENDOPEPTIDASE"/>
    <property type="match status" value="1"/>
</dbReference>
<proteinExistence type="predicted"/>
<dbReference type="PANTHER" id="PTHR42881:SF13">
    <property type="entry name" value="PROLYL ENDOPEPTIDASE"/>
    <property type="match status" value="1"/>
</dbReference>
<keyword evidence="3" id="KW-0720">Serine protease</keyword>
<evidence type="ECO:0000259" key="5">
    <source>
        <dbReference type="Pfam" id="PF00326"/>
    </source>
</evidence>
<accession>A0ABV8MP90</accession>
<dbReference type="Gene3D" id="2.130.10.120">
    <property type="entry name" value="Prolyl oligopeptidase, N-terminal domain"/>
    <property type="match status" value="1"/>
</dbReference>
<reference evidence="8" key="1">
    <citation type="journal article" date="2019" name="Int. J. Syst. Evol. Microbiol.">
        <title>The Global Catalogue of Microorganisms (GCM) 10K type strain sequencing project: providing services to taxonomists for standard genome sequencing and annotation.</title>
        <authorList>
            <consortium name="The Broad Institute Genomics Platform"/>
            <consortium name="The Broad Institute Genome Sequencing Center for Infectious Disease"/>
            <person name="Wu L."/>
            <person name="Ma J."/>
        </authorList>
    </citation>
    <scope>NUCLEOTIDE SEQUENCE [LARGE SCALE GENOMIC DNA]</scope>
    <source>
        <strain evidence="8">LMG 29894</strain>
    </source>
</reference>
<dbReference type="RefSeq" id="WP_378161598.1">
    <property type="nucleotide sequence ID" value="NZ_JBHSBU010000001.1"/>
</dbReference>
<keyword evidence="1" id="KW-0645">Protease</keyword>
<sequence>MKKVLAISLALLGTALPVQAKEGADPYQWLEEVNGKKPLDWVKQRNHLTRKTLDHDPQFTTLRKDILTVLDSKERIPYVAKMGEFYYNFWTDADHPRGIWRRTSAAEYRKANPKWETVLDVDALGRNEKTNWVYKGANCRYPVYDRCLVKLSRGGADASIVREFDLASKSFVKDGFQLPEAKSRVEWIDRDAIYVGTDFGSGSMTDSGYPRQVKHWQRGTPLGEAKLVFEGQAKDLSVDANVWHTNGRRYELINYTHAYYNSEYLLNEAGKLHKIDVPLHAEIGFFGEQMLVQLRESWTVADKTWPGGSLLAIDFAAFREGKRDFVALFEPRDQVALSGYTATKNFLIIETLDNVKSRLTEWKFADGRWSSRAIDAPTFGSLGVQPVDSDLSDDYFLTHTDFLTPASLYQAQAGNDKRELLKRNPAFFNSTDLEIGQNQAVSRDGTKVPYFIVRRKDLKLDGSTPTLLYGYGGFEISLTPWYSAGAGKGWLEKGGVYVVANIRGGGEFGPAWHQAAKKENRQKAYDDFIAVAEDLIARKITSPKKLAAMGGSNGGLLAGVMLTQRPELFGAVLSSVPLLDMQRYNKLLAGASWMGEYGDPDDPKQWDFIQRYSPYHNVKPGVNYPKVLFTTSTRDDRVHPGHARKMVAKMLDQGHKNVWYYENIEGGHAGAADNRQRADLQALEYTFLWKMLN</sequence>
<evidence type="ECO:0000313" key="8">
    <source>
        <dbReference type="Proteomes" id="UP001595791"/>
    </source>
</evidence>
<keyword evidence="2" id="KW-0378">Hydrolase</keyword>
<dbReference type="Proteomes" id="UP001595791">
    <property type="component" value="Unassembled WGS sequence"/>
</dbReference>
<name>A0ABV8MP90_9NEIS</name>
<comment type="caution">
    <text evidence="7">The sequence shown here is derived from an EMBL/GenBank/DDBJ whole genome shotgun (WGS) entry which is preliminary data.</text>
</comment>
<dbReference type="InterPro" id="IPR002470">
    <property type="entry name" value="Peptidase_S9A"/>
</dbReference>
<evidence type="ECO:0000256" key="3">
    <source>
        <dbReference type="ARBA" id="ARBA00022825"/>
    </source>
</evidence>
<dbReference type="PRINTS" id="PR00862">
    <property type="entry name" value="PROLIGOPTASE"/>
</dbReference>
<feature type="domain" description="Peptidase S9A N-terminal" evidence="6">
    <location>
        <begin position="23"/>
        <end position="423"/>
    </location>
</feature>
<feature type="chain" id="PRO_5046045303" evidence="4">
    <location>
        <begin position="21"/>
        <end position="693"/>
    </location>
</feature>